<protein>
    <submittedName>
        <fullName evidence="1">Uncharacterized protein</fullName>
    </submittedName>
</protein>
<comment type="caution">
    <text evidence="1">The sequence shown here is derived from an EMBL/GenBank/DDBJ whole genome shotgun (WGS) entry which is preliminary data.</text>
</comment>
<dbReference type="EMBL" id="JACJUD010000004">
    <property type="protein sequence ID" value="MBB2495954.1"/>
    <property type="molecule type" value="Genomic_DNA"/>
</dbReference>
<dbReference type="Proteomes" id="UP000542720">
    <property type="component" value="Unassembled WGS sequence"/>
</dbReference>
<gene>
    <name evidence="1" type="ORF">H3H51_13070</name>
</gene>
<reference evidence="1 2" key="1">
    <citation type="submission" date="2020-08" db="EMBL/GenBank/DDBJ databases">
        <authorList>
            <person name="Kim C.M."/>
        </authorList>
    </citation>
    <scope>NUCLEOTIDE SEQUENCE [LARGE SCALE GENOMIC DNA]</scope>
    <source>
        <strain evidence="1 2">UL070</strain>
    </source>
</reference>
<evidence type="ECO:0000313" key="2">
    <source>
        <dbReference type="Proteomes" id="UP000542720"/>
    </source>
</evidence>
<accession>A0A7W4LMN3</accession>
<evidence type="ECO:0000313" key="1">
    <source>
        <dbReference type="EMBL" id="MBB2495954.1"/>
    </source>
</evidence>
<keyword evidence="2" id="KW-1185">Reference proteome</keyword>
<organism evidence="1 2">
    <name type="scientific">Aquipseudomonas ullengensis</name>
    <dbReference type="NCBI Taxonomy" id="2759166"/>
    <lineage>
        <taxon>Bacteria</taxon>
        <taxon>Pseudomonadati</taxon>
        <taxon>Pseudomonadota</taxon>
        <taxon>Gammaproteobacteria</taxon>
        <taxon>Pseudomonadales</taxon>
        <taxon>Pseudomonadaceae</taxon>
        <taxon>Aquipseudomonas</taxon>
    </lineage>
</organism>
<sequence>MATQKQKYGTTTGVAEFFPHQQAELDACIEHAVRSYSIRTESMHTPALAANVEFKRYGPIADSLTELSNLIAEGYSIHPTAHCTLRGMDISLLLIKSERLQQDELADIRKAAALQYEEDRFKRNSAETDRQLQLSLEIEKRRVLRQEEQTLQAQLQQQRQTALDELVSAYHQTAA</sequence>
<dbReference type="RefSeq" id="WP_183089496.1">
    <property type="nucleotide sequence ID" value="NZ_JACJUD010000004.1"/>
</dbReference>
<proteinExistence type="predicted"/>
<dbReference type="AlphaFoldDB" id="A0A7W4LMN3"/>
<name>A0A7W4LMN3_9GAMM</name>